<keyword evidence="1" id="KW-0732">Signal</keyword>
<dbReference type="KEGG" id="nia:A8C56_15940"/>
<accession>A0A1A9IB62</accession>
<sequence>MFIVCFFVLALGFTVAAKSTSLSGSWRLTKGNDTWILMAMDGYCMITHYDLSGKKFHKTFGGLHTVENGNLTINYRFCSDNKAKTGTSEVFTWKVKGDKAISNLSGEEGEWQKVGAADNKMSGIWRITGRKEGNVVKDMPLAPRRTLKFLTNDRFQWAAINVETGEFSGTGGGMYTFKNGVYAETIEFFSRDNSRVGMTLEFKDHLEGQNWIHTGVSSKGAPIYEVWSKMEKEL</sequence>
<organism evidence="2 3">
    <name type="scientific">Niabella ginsenosidivorans</name>
    <dbReference type="NCBI Taxonomy" id="1176587"/>
    <lineage>
        <taxon>Bacteria</taxon>
        <taxon>Pseudomonadati</taxon>
        <taxon>Bacteroidota</taxon>
        <taxon>Chitinophagia</taxon>
        <taxon>Chitinophagales</taxon>
        <taxon>Chitinophagaceae</taxon>
        <taxon>Niabella</taxon>
    </lineage>
</organism>
<dbReference type="EMBL" id="CP015772">
    <property type="protein sequence ID" value="ANH84000.1"/>
    <property type="molecule type" value="Genomic_DNA"/>
</dbReference>
<gene>
    <name evidence="2" type="ORF">A8C56_15940</name>
</gene>
<dbReference type="AlphaFoldDB" id="A0A1A9IB62"/>
<proteinExistence type="predicted"/>
<protein>
    <recommendedName>
        <fullName evidence="4">Membrane or secreted protein</fullName>
    </recommendedName>
</protein>
<keyword evidence="3" id="KW-1185">Reference proteome</keyword>
<dbReference type="Gene3D" id="2.40.128.490">
    <property type="entry name" value="Uncharacterised protein PF14869, DUF4488"/>
    <property type="match status" value="1"/>
</dbReference>
<feature type="chain" id="PRO_5008390119" description="Membrane or secreted protein" evidence="1">
    <location>
        <begin position="18"/>
        <end position="234"/>
    </location>
</feature>
<evidence type="ECO:0000256" key="1">
    <source>
        <dbReference type="SAM" id="SignalP"/>
    </source>
</evidence>
<evidence type="ECO:0000313" key="2">
    <source>
        <dbReference type="EMBL" id="ANH84000.1"/>
    </source>
</evidence>
<dbReference type="Proteomes" id="UP000077667">
    <property type="component" value="Chromosome"/>
</dbReference>
<reference evidence="2 3" key="1">
    <citation type="submission" date="2016-05" db="EMBL/GenBank/DDBJ databases">
        <title>Niabella ginsenosidivorans BS26 whole genome sequencing.</title>
        <authorList>
            <person name="Im W.T."/>
            <person name="Siddiqi M.Z."/>
        </authorList>
    </citation>
    <scope>NUCLEOTIDE SEQUENCE [LARGE SCALE GENOMIC DNA]</scope>
    <source>
        <strain evidence="2 3">BS26</strain>
    </source>
</reference>
<name>A0A1A9IB62_9BACT</name>
<feature type="signal peptide" evidence="1">
    <location>
        <begin position="1"/>
        <end position="17"/>
    </location>
</feature>
<evidence type="ECO:0000313" key="3">
    <source>
        <dbReference type="Proteomes" id="UP000077667"/>
    </source>
</evidence>
<dbReference type="STRING" id="1176587.A8C56_15940"/>
<evidence type="ECO:0008006" key="4">
    <source>
        <dbReference type="Google" id="ProtNLM"/>
    </source>
</evidence>